<evidence type="ECO:0008006" key="4">
    <source>
        <dbReference type="Google" id="ProtNLM"/>
    </source>
</evidence>
<accession>A0A271IZB6</accession>
<reference evidence="2 3" key="1">
    <citation type="submission" date="2016-11" db="EMBL/GenBank/DDBJ databases">
        <title>Study of marine rhodopsin-containing bacteria.</title>
        <authorList>
            <person name="Yoshizawa S."/>
            <person name="Kumagai Y."/>
            <person name="Kogure K."/>
        </authorList>
    </citation>
    <scope>NUCLEOTIDE SEQUENCE [LARGE SCALE GENOMIC DNA]</scope>
    <source>
        <strain evidence="2 3">SAORIC-28</strain>
    </source>
</reference>
<keyword evidence="1" id="KW-0732">Signal</keyword>
<evidence type="ECO:0000313" key="3">
    <source>
        <dbReference type="Proteomes" id="UP000216339"/>
    </source>
</evidence>
<gene>
    <name evidence="2" type="ORF">BSZ37_08520</name>
</gene>
<evidence type="ECO:0000313" key="2">
    <source>
        <dbReference type="EMBL" id="PAP76480.1"/>
    </source>
</evidence>
<dbReference type="EMBL" id="MQWD01000001">
    <property type="protein sequence ID" value="PAP76480.1"/>
    <property type="molecule type" value="Genomic_DNA"/>
</dbReference>
<dbReference type="NCBIfam" id="NF033709">
    <property type="entry name" value="PorV_fam"/>
    <property type="match status" value="1"/>
</dbReference>
<dbReference type="OrthoDB" id="9809953at2"/>
<name>A0A271IZB6_9BACT</name>
<protein>
    <recommendedName>
        <fullName evidence="4">Type IX secretion system protein PorQ</fullName>
    </recommendedName>
</protein>
<evidence type="ECO:0000256" key="1">
    <source>
        <dbReference type="SAM" id="SignalP"/>
    </source>
</evidence>
<sequence>MRAPRLLAAGLVAGLLAAVPALGQARTQTAYDLVRLDVSARQAALAGPAARLDADPTVAFANPAFLSSEADGTVALGYTNLLADINAGTAVYARDMPWFGGFSLAGGVRYLSYGEFERRTSAEGEPTGTFGAGEAAVTLATSREVLPQFRVGLAAHGLVASIDDDQSAALVADLGVSYHVPEEGWVLGASVHHVGARIADLGTDRDRLPLDVRITASKRLRYVPLTLSVAGMDLQRFEGQSADSSLAVRTLDHLALGGELQLGSSFAVRAGYNGRRGADLRSGGRLDLAGVSVGAGIELRRVSVDYAFSNWGDFGGLHQFGVRTRL</sequence>
<feature type="chain" id="PRO_5012741139" description="Type IX secretion system protein PorQ" evidence="1">
    <location>
        <begin position="24"/>
        <end position="326"/>
    </location>
</feature>
<dbReference type="RefSeq" id="WP_095510137.1">
    <property type="nucleotide sequence ID" value="NZ_MQWD01000001.1"/>
</dbReference>
<comment type="caution">
    <text evidence="2">The sequence shown here is derived from an EMBL/GenBank/DDBJ whole genome shotgun (WGS) entry which is preliminary data.</text>
</comment>
<feature type="signal peptide" evidence="1">
    <location>
        <begin position="1"/>
        <end position="23"/>
    </location>
</feature>
<dbReference type="Proteomes" id="UP000216339">
    <property type="component" value="Unassembled WGS sequence"/>
</dbReference>
<proteinExistence type="predicted"/>
<dbReference type="NCBIfam" id="NF033711">
    <property type="entry name" value="T9SS_PorQ"/>
    <property type="match status" value="1"/>
</dbReference>
<dbReference type="AlphaFoldDB" id="A0A271IZB6"/>
<dbReference type="SUPFAM" id="SSF56935">
    <property type="entry name" value="Porins"/>
    <property type="match status" value="1"/>
</dbReference>
<organism evidence="2 3">
    <name type="scientific">Rubrivirga marina</name>
    <dbReference type="NCBI Taxonomy" id="1196024"/>
    <lineage>
        <taxon>Bacteria</taxon>
        <taxon>Pseudomonadati</taxon>
        <taxon>Rhodothermota</taxon>
        <taxon>Rhodothermia</taxon>
        <taxon>Rhodothermales</taxon>
        <taxon>Rubricoccaceae</taxon>
        <taxon>Rubrivirga</taxon>
    </lineage>
</organism>
<keyword evidence="3" id="KW-1185">Reference proteome</keyword>